<dbReference type="AlphaFoldDB" id="A0A3A8K0U6"/>
<dbReference type="Pfam" id="PF00696">
    <property type="entry name" value="AA_kinase"/>
    <property type="match status" value="1"/>
</dbReference>
<evidence type="ECO:0000256" key="6">
    <source>
        <dbReference type="ARBA" id="ARBA00022605"/>
    </source>
</evidence>
<dbReference type="InterPro" id="IPR045865">
    <property type="entry name" value="ACT-like_dom_sf"/>
</dbReference>
<gene>
    <name evidence="21" type="ORF">D7X32_22425</name>
</gene>
<evidence type="ECO:0000256" key="11">
    <source>
        <dbReference type="ARBA" id="ARBA00022857"/>
    </source>
</evidence>
<comment type="pathway">
    <text evidence="3">Amino-acid biosynthesis; L-threonine biosynthesis; L-threonine from L-aspartate: step 3/5.</text>
</comment>
<dbReference type="Gene3D" id="3.40.1160.10">
    <property type="entry name" value="Acetylglutamate kinase-like"/>
    <property type="match status" value="1"/>
</dbReference>
<protein>
    <submittedName>
        <fullName evidence="21">Bifunctional aspartate kinase/homoserine dehydrogenase I</fullName>
    </submittedName>
</protein>
<evidence type="ECO:0000256" key="13">
    <source>
        <dbReference type="ARBA" id="ARBA00023167"/>
    </source>
</evidence>
<dbReference type="Proteomes" id="UP000268313">
    <property type="component" value="Unassembled WGS sequence"/>
</dbReference>
<dbReference type="InterPro" id="IPR011147">
    <property type="entry name" value="Bifunc_Aspkin/hSer_DH"/>
</dbReference>
<feature type="compositionally biased region" description="Basic residues" evidence="16">
    <location>
        <begin position="99"/>
        <end position="110"/>
    </location>
</feature>
<comment type="catalytic activity">
    <reaction evidence="14">
        <text>L-homoserine + NADP(+) = L-aspartate 4-semialdehyde + NADPH + H(+)</text>
        <dbReference type="Rhea" id="RHEA:15761"/>
        <dbReference type="ChEBI" id="CHEBI:15378"/>
        <dbReference type="ChEBI" id="CHEBI:57476"/>
        <dbReference type="ChEBI" id="CHEBI:57783"/>
        <dbReference type="ChEBI" id="CHEBI:58349"/>
        <dbReference type="ChEBI" id="CHEBI:537519"/>
        <dbReference type="EC" id="1.1.1.3"/>
    </reaction>
    <physiologicalReaction direction="right-to-left" evidence="14">
        <dbReference type="Rhea" id="RHEA:15763"/>
    </physiologicalReaction>
</comment>
<dbReference type="EMBL" id="RAWE01000086">
    <property type="protein sequence ID" value="RKH00759.1"/>
    <property type="molecule type" value="Genomic_DNA"/>
</dbReference>
<dbReference type="GO" id="GO:0009088">
    <property type="term" value="P:threonine biosynthetic process"/>
    <property type="evidence" value="ECO:0007669"/>
    <property type="project" value="UniProtKB-UniPathway"/>
</dbReference>
<dbReference type="GO" id="GO:0004072">
    <property type="term" value="F:aspartate kinase activity"/>
    <property type="evidence" value="ECO:0007669"/>
    <property type="project" value="UniProtKB-ARBA"/>
</dbReference>
<feature type="domain" description="Aspartate/homoserine dehydrogenase NAD-binding" evidence="19">
    <location>
        <begin position="626"/>
        <end position="762"/>
    </location>
</feature>
<evidence type="ECO:0000256" key="7">
    <source>
        <dbReference type="ARBA" id="ARBA00022697"/>
    </source>
</evidence>
<dbReference type="GO" id="GO:0004412">
    <property type="term" value="F:homoserine dehydrogenase activity"/>
    <property type="evidence" value="ECO:0007669"/>
    <property type="project" value="UniProtKB-EC"/>
</dbReference>
<dbReference type="InterPro" id="IPR036291">
    <property type="entry name" value="NAD(P)-bd_dom_sf"/>
</dbReference>
<evidence type="ECO:0000313" key="21">
    <source>
        <dbReference type="EMBL" id="RKH00759.1"/>
    </source>
</evidence>
<dbReference type="FunFam" id="3.30.360.10:FF:000006">
    <property type="entry name" value="Bifunctional aspartokinase/homoserine dehydrogenase"/>
    <property type="match status" value="1"/>
</dbReference>
<keyword evidence="6" id="KW-0028">Amino-acid biosynthesis</keyword>
<proteinExistence type="predicted"/>
<feature type="compositionally biased region" description="Basic residues" evidence="16">
    <location>
        <begin position="37"/>
        <end position="55"/>
    </location>
</feature>
<keyword evidence="9 21" id="KW-0418">Kinase</keyword>
<evidence type="ECO:0000256" key="5">
    <source>
        <dbReference type="ARBA" id="ARBA00005139"/>
    </source>
</evidence>
<reference evidence="22" key="1">
    <citation type="submission" date="2018-09" db="EMBL/GenBank/DDBJ databases">
        <authorList>
            <person name="Livingstone P.G."/>
            <person name="Whitworth D.E."/>
        </authorList>
    </citation>
    <scope>NUCLEOTIDE SEQUENCE [LARGE SCALE GENOMIC DNA]</scope>
    <source>
        <strain evidence="22">CA043D</strain>
    </source>
</reference>
<comment type="catalytic activity">
    <reaction evidence="15">
        <text>L-homoserine + NAD(+) = L-aspartate 4-semialdehyde + NADH + H(+)</text>
        <dbReference type="Rhea" id="RHEA:15757"/>
        <dbReference type="ChEBI" id="CHEBI:15378"/>
        <dbReference type="ChEBI" id="CHEBI:57476"/>
        <dbReference type="ChEBI" id="CHEBI:57540"/>
        <dbReference type="ChEBI" id="CHEBI:57945"/>
        <dbReference type="ChEBI" id="CHEBI:537519"/>
        <dbReference type="EC" id="1.1.1.3"/>
    </reaction>
    <physiologicalReaction direction="right-to-left" evidence="15">
        <dbReference type="Rhea" id="RHEA:15759"/>
    </physiologicalReaction>
</comment>
<keyword evidence="12" id="KW-0560">Oxidoreductase</keyword>
<dbReference type="SUPFAM" id="SSF51735">
    <property type="entry name" value="NAD(P)-binding Rossmann-fold domains"/>
    <property type="match status" value="1"/>
</dbReference>
<feature type="region of interest" description="Disordered" evidence="16">
    <location>
        <begin position="29"/>
        <end position="134"/>
    </location>
</feature>
<evidence type="ECO:0000256" key="3">
    <source>
        <dbReference type="ARBA" id="ARBA00005056"/>
    </source>
</evidence>
<evidence type="ECO:0000259" key="17">
    <source>
        <dbReference type="Pfam" id="PF00696"/>
    </source>
</evidence>
<feature type="domain" description="Homoserine dehydrogenase catalytic" evidence="18">
    <location>
        <begin position="770"/>
        <end position="971"/>
    </location>
</feature>
<comment type="cofactor">
    <cofactor evidence="1">
        <name>a metal cation</name>
        <dbReference type="ChEBI" id="CHEBI:25213"/>
    </cofactor>
</comment>
<evidence type="ECO:0000256" key="9">
    <source>
        <dbReference type="ARBA" id="ARBA00022777"/>
    </source>
</evidence>
<keyword evidence="11" id="KW-0521">NADP</keyword>
<dbReference type="Pfam" id="PF00742">
    <property type="entry name" value="Homoserine_dh"/>
    <property type="match status" value="1"/>
</dbReference>
<dbReference type="InterPro" id="IPR001048">
    <property type="entry name" value="Asp/Glu/Uridylate_kinase"/>
</dbReference>
<dbReference type="PANTHER" id="PTHR43070:SF3">
    <property type="entry name" value="HOMOSERINE DEHYDROGENASE"/>
    <property type="match status" value="1"/>
</dbReference>
<accession>A0A3A8K0U6</accession>
<comment type="pathway">
    <text evidence="2">Amino-acid biosynthesis; L-methionine biosynthesis via de novo pathway; L-homoserine from L-aspartate: step 1/3.</text>
</comment>
<dbReference type="SUPFAM" id="SSF55347">
    <property type="entry name" value="Glyceraldehyde-3-phosphate dehydrogenase-like, C-terminal domain"/>
    <property type="match status" value="1"/>
</dbReference>
<dbReference type="SUPFAM" id="SSF55021">
    <property type="entry name" value="ACT-like"/>
    <property type="match status" value="1"/>
</dbReference>
<dbReference type="PANTHER" id="PTHR43070">
    <property type="match status" value="1"/>
</dbReference>
<evidence type="ECO:0000256" key="8">
    <source>
        <dbReference type="ARBA" id="ARBA00022741"/>
    </source>
</evidence>
<dbReference type="GO" id="GO:0009086">
    <property type="term" value="P:methionine biosynthetic process"/>
    <property type="evidence" value="ECO:0007669"/>
    <property type="project" value="UniProtKB-KW"/>
</dbReference>
<sequence length="980" mass="105087">MVVTHVVSHRKLPGVPGLEAGGALRCPLLPGAAGRHGSPRPHPRAHAGRRARRGPHPREHADHRHRPRRALSTRAHEEPVPAPARAGTPCRVRGPVQRARPRRLPHRMGRARAPVDPRAGPASGRGPRCPPFLHCRRPRPEDLMTAPVSITRYAPFLLDTAQGLASVATHLSRRDAGNTRAAIVSSPPWLASGLESALSIALKGNSTLARQELDGLLARGLLMLEEAERRLGAPPGSTSVEADGTRTLASLLEPARRALDGASLVRERRPALEDVVRGTGERLTAALLARLLGARGVPSLEVDAADWTVTEGEPGQARVSREHTRARVATLRPSWEGRLTLHAGGRGVALDGRSTTLGVDGADETAAVLSVLLGTPLTLWTDVPGVMTADPLHVADARPVPHLSYTEALELVYLGLPTLHPRALSTLRDADIPLRVRHLQQPDEPGTLIDVRGAGNGSVPTCVVSLEDLALLGLEGGTEEAARPVGPRALQALEAAGIDAWMAAQSSPGRSVAVVLRRAHAARAEEVLRRELAPELERGALQPPQVRAPVTQVALVAEAMGQGANVAGRLFQPLGALGINVRAIAQTASARSISFIVDGAETALTVRTVHAAFHFAHEEVSLLVLGHGVVGSQLLDQLRALQETLAQEHGIQLNLVGLADSRRVLFSPEGIPLKQWRERIESVPEGASPPVVRALLEPLRRLPVPVLVDCTAAEGMEELYLEAFRSGIHVVAANKKPLTQPREVWEKLRSTAHLNHRAYHYETTVGAGLPVIQTLKDLVRTGDRVHGVEGSFSGTLGYLSQQLMDGVPLSKAVRTAREKGFTEPHPREDLAGTDAARKALILAREQGLDLSLEDVEVEPFVPREYLEETDVERFLTGLEKLDRTFTSRVEGLRAEGKVLRYLARIDPSAKDGPVLRVGPVAVPKEHPATRLRGSEAFVAFSTERYADYPLLVQGAGAGGPVTAAGVLADILKIAQNLRGR</sequence>
<dbReference type="UniPathway" id="UPA00051">
    <property type="reaction ID" value="UER00465"/>
</dbReference>
<dbReference type="InterPro" id="IPR036393">
    <property type="entry name" value="AceGlu_kinase-like_sf"/>
</dbReference>
<dbReference type="InterPro" id="IPR001342">
    <property type="entry name" value="HDH_cat"/>
</dbReference>
<dbReference type="GO" id="GO:0009090">
    <property type="term" value="P:homoserine biosynthetic process"/>
    <property type="evidence" value="ECO:0007669"/>
    <property type="project" value="UniProtKB-ARBA"/>
</dbReference>
<keyword evidence="22" id="KW-1185">Reference proteome</keyword>
<dbReference type="GO" id="GO:0009089">
    <property type="term" value="P:lysine biosynthetic process via diaminopimelate"/>
    <property type="evidence" value="ECO:0007669"/>
    <property type="project" value="UniProtKB-ARBA"/>
</dbReference>
<dbReference type="GO" id="GO:0005524">
    <property type="term" value="F:ATP binding"/>
    <property type="evidence" value="ECO:0007669"/>
    <property type="project" value="UniProtKB-KW"/>
</dbReference>
<keyword evidence="13" id="KW-0486">Methionine biosynthesis</keyword>
<evidence type="ECO:0000256" key="2">
    <source>
        <dbReference type="ARBA" id="ARBA00004986"/>
    </source>
</evidence>
<dbReference type="Pfam" id="PF03447">
    <property type="entry name" value="NAD_binding_3"/>
    <property type="match status" value="1"/>
</dbReference>
<dbReference type="Gene3D" id="3.30.2130.10">
    <property type="entry name" value="VC0802-like"/>
    <property type="match status" value="1"/>
</dbReference>
<keyword evidence="10" id="KW-0067">ATP-binding</keyword>
<evidence type="ECO:0000256" key="1">
    <source>
        <dbReference type="ARBA" id="ARBA00001920"/>
    </source>
</evidence>
<dbReference type="UniPathway" id="UPA00050">
    <property type="reaction ID" value="UER00063"/>
</dbReference>
<organism evidence="21 22">
    <name type="scientific">Corallococcus carmarthensis</name>
    <dbReference type="NCBI Taxonomy" id="2316728"/>
    <lineage>
        <taxon>Bacteria</taxon>
        <taxon>Pseudomonadati</taxon>
        <taxon>Myxococcota</taxon>
        <taxon>Myxococcia</taxon>
        <taxon>Myxococcales</taxon>
        <taxon>Cystobacterineae</taxon>
        <taxon>Myxococcaceae</taxon>
        <taxon>Corallococcus</taxon>
    </lineage>
</organism>
<dbReference type="GO" id="GO:0050661">
    <property type="term" value="F:NADP binding"/>
    <property type="evidence" value="ECO:0007669"/>
    <property type="project" value="InterPro"/>
</dbReference>
<comment type="pathway">
    <text evidence="5">Amino-acid biosynthesis; L-threonine biosynthesis; L-threonine from L-aspartate: step 1/5.</text>
</comment>
<name>A0A3A8K0U6_9BACT</name>
<comment type="caution">
    <text evidence="21">The sequence shown here is derived from an EMBL/GenBank/DDBJ whole genome shotgun (WGS) entry which is preliminary data.</text>
</comment>
<dbReference type="CDD" id="cd04892">
    <property type="entry name" value="ACT_AK-like_2"/>
    <property type="match status" value="1"/>
</dbReference>
<evidence type="ECO:0000256" key="10">
    <source>
        <dbReference type="ARBA" id="ARBA00022840"/>
    </source>
</evidence>
<evidence type="ECO:0000256" key="14">
    <source>
        <dbReference type="ARBA" id="ARBA00048841"/>
    </source>
</evidence>
<dbReference type="Gene3D" id="3.40.50.720">
    <property type="entry name" value="NAD(P)-binding Rossmann-like Domain"/>
    <property type="match status" value="1"/>
</dbReference>
<evidence type="ECO:0000256" key="4">
    <source>
        <dbReference type="ARBA" id="ARBA00005062"/>
    </source>
</evidence>
<feature type="domain" description="Aspartate/glutamate/uridylate kinase" evidence="17">
    <location>
        <begin position="257"/>
        <end position="437"/>
    </location>
</feature>
<evidence type="ECO:0000313" key="22">
    <source>
        <dbReference type="Proteomes" id="UP000268313"/>
    </source>
</evidence>
<keyword evidence="7" id="KW-0791">Threonine biosynthesis</keyword>
<dbReference type="InterPro" id="IPR005106">
    <property type="entry name" value="Asp/hSer_DH_NAD-bd"/>
</dbReference>
<evidence type="ECO:0000256" key="15">
    <source>
        <dbReference type="ARBA" id="ARBA00049031"/>
    </source>
</evidence>
<dbReference type="InterPro" id="IPR054352">
    <property type="entry name" value="ACT_Aspartokinase"/>
</dbReference>
<evidence type="ECO:0000259" key="18">
    <source>
        <dbReference type="Pfam" id="PF00742"/>
    </source>
</evidence>
<evidence type="ECO:0000256" key="16">
    <source>
        <dbReference type="SAM" id="MobiDB-lite"/>
    </source>
</evidence>
<evidence type="ECO:0000259" key="20">
    <source>
        <dbReference type="Pfam" id="PF22468"/>
    </source>
</evidence>
<keyword evidence="9 21" id="KW-0808">Transferase</keyword>
<evidence type="ECO:0000256" key="12">
    <source>
        <dbReference type="ARBA" id="ARBA00023002"/>
    </source>
</evidence>
<evidence type="ECO:0000259" key="19">
    <source>
        <dbReference type="Pfam" id="PF03447"/>
    </source>
</evidence>
<dbReference type="Gene3D" id="3.30.360.10">
    <property type="entry name" value="Dihydrodipicolinate Reductase, domain 2"/>
    <property type="match status" value="1"/>
</dbReference>
<keyword evidence="8" id="KW-0547">Nucleotide-binding</keyword>
<comment type="pathway">
    <text evidence="4">Amino-acid biosynthesis; L-methionine biosynthesis via de novo pathway; L-homoserine from L-aspartate: step 3/3.</text>
</comment>
<dbReference type="SUPFAM" id="SSF53633">
    <property type="entry name" value="Carbamate kinase-like"/>
    <property type="match status" value="1"/>
</dbReference>
<feature type="domain" description="Aspartokinase ACT" evidence="20">
    <location>
        <begin position="553"/>
        <end position="613"/>
    </location>
</feature>
<dbReference type="Pfam" id="PF22468">
    <property type="entry name" value="ACT_9"/>
    <property type="match status" value="1"/>
</dbReference>